<comment type="caution">
    <text evidence="4">The sequence shown here is derived from an EMBL/GenBank/DDBJ whole genome shotgun (WGS) entry which is preliminary data.</text>
</comment>
<dbReference type="PANTHER" id="PTHR43046:SF14">
    <property type="entry name" value="MUTT_NUDIX FAMILY PROTEIN"/>
    <property type="match status" value="1"/>
</dbReference>
<name>A0A841J5E5_9SPHN</name>
<organism evidence="4 5">
    <name type="scientific">Sphingobium subterraneum</name>
    <dbReference type="NCBI Taxonomy" id="627688"/>
    <lineage>
        <taxon>Bacteria</taxon>
        <taxon>Pseudomonadati</taxon>
        <taxon>Pseudomonadota</taxon>
        <taxon>Alphaproteobacteria</taxon>
        <taxon>Sphingomonadales</taxon>
        <taxon>Sphingomonadaceae</taxon>
        <taxon>Sphingobium</taxon>
    </lineage>
</organism>
<gene>
    <name evidence="4" type="ORF">FHS92_001497</name>
</gene>
<evidence type="ECO:0000256" key="2">
    <source>
        <dbReference type="ARBA" id="ARBA00022801"/>
    </source>
</evidence>
<keyword evidence="5" id="KW-1185">Reference proteome</keyword>
<sequence>MRLAFRITRPRTIGVRAVVLDHMDRIALVRHTYIDQWYLPGGGVNRGESISAALTRELSEELALRDPHIERVLGAYHSRNEAKDDHIIIFVVRVLSNGDELIPNVDVNEIEEARWFALDQVPSSLSPATARRIAEYRAGLTGAGQW</sequence>
<dbReference type="Proteomes" id="UP000552700">
    <property type="component" value="Unassembled WGS sequence"/>
</dbReference>
<dbReference type="SUPFAM" id="SSF55811">
    <property type="entry name" value="Nudix"/>
    <property type="match status" value="1"/>
</dbReference>
<comment type="cofactor">
    <cofactor evidence="1">
        <name>Mg(2+)</name>
        <dbReference type="ChEBI" id="CHEBI:18420"/>
    </cofactor>
</comment>
<dbReference type="Pfam" id="PF00293">
    <property type="entry name" value="NUDIX"/>
    <property type="match status" value="1"/>
</dbReference>
<evidence type="ECO:0000259" key="3">
    <source>
        <dbReference type="PROSITE" id="PS51462"/>
    </source>
</evidence>
<reference evidence="4 5" key="1">
    <citation type="submission" date="2020-08" db="EMBL/GenBank/DDBJ databases">
        <title>Genomic Encyclopedia of Type Strains, Phase IV (KMG-IV): sequencing the most valuable type-strain genomes for metagenomic binning, comparative biology and taxonomic classification.</title>
        <authorList>
            <person name="Goeker M."/>
        </authorList>
    </citation>
    <scope>NUCLEOTIDE SEQUENCE [LARGE SCALE GENOMIC DNA]</scope>
    <source>
        <strain evidence="4 5">DSM 102255</strain>
    </source>
</reference>
<proteinExistence type="predicted"/>
<keyword evidence="2" id="KW-0378">Hydrolase</keyword>
<evidence type="ECO:0000256" key="1">
    <source>
        <dbReference type="ARBA" id="ARBA00001946"/>
    </source>
</evidence>
<evidence type="ECO:0000313" key="5">
    <source>
        <dbReference type="Proteomes" id="UP000552700"/>
    </source>
</evidence>
<protein>
    <submittedName>
        <fullName evidence="4">ADP-ribose pyrophosphatase YjhB (NUDIX family)</fullName>
    </submittedName>
</protein>
<evidence type="ECO:0000313" key="4">
    <source>
        <dbReference type="EMBL" id="MBB6123768.1"/>
    </source>
</evidence>
<dbReference type="AlphaFoldDB" id="A0A841J5E5"/>
<dbReference type="EMBL" id="JACIJP010000002">
    <property type="protein sequence ID" value="MBB6123768.1"/>
    <property type="molecule type" value="Genomic_DNA"/>
</dbReference>
<dbReference type="Gene3D" id="3.90.79.10">
    <property type="entry name" value="Nucleoside Triphosphate Pyrophosphohydrolase"/>
    <property type="match status" value="1"/>
</dbReference>
<dbReference type="GO" id="GO:0016787">
    <property type="term" value="F:hydrolase activity"/>
    <property type="evidence" value="ECO:0007669"/>
    <property type="project" value="UniProtKB-KW"/>
</dbReference>
<dbReference type="InterPro" id="IPR000086">
    <property type="entry name" value="NUDIX_hydrolase_dom"/>
</dbReference>
<feature type="domain" description="Nudix hydrolase" evidence="3">
    <location>
        <begin position="10"/>
        <end position="141"/>
    </location>
</feature>
<accession>A0A841J5E5</accession>
<dbReference type="PANTHER" id="PTHR43046">
    <property type="entry name" value="GDP-MANNOSE MANNOSYL HYDROLASE"/>
    <property type="match status" value="1"/>
</dbReference>
<dbReference type="InterPro" id="IPR015797">
    <property type="entry name" value="NUDIX_hydrolase-like_dom_sf"/>
</dbReference>
<dbReference type="PROSITE" id="PS51462">
    <property type="entry name" value="NUDIX"/>
    <property type="match status" value="1"/>
</dbReference>